<evidence type="ECO:0000313" key="2">
    <source>
        <dbReference type="Proteomes" id="UP001153404"/>
    </source>
</evidence>
<protein>
    <recommendedName>
        <fullName evidence="3">Thioredoxin domain-containing protein</fullName>
    </recommendedName>
</protein>
<dbReference type="Proteomes" id="UP001153404">
    <property type="component" value="Unassembled WGS sequence"/>
</dbReference>
<gene>
    <name evidence="1" type="ORF">OMP40_39145</name>
</gene>
<name>A0A9X4L165_9BACL</name>
<dbReference type="InterPro" id="IPR036249">
    <property type="entry name" value="Thioredoxin-like_sf"/>
</dbReference>
<evidence type="ECO:0008006" key="3">
    <source>
        <dbReference type="Google" id="ProtNLM"/>
    </source>
</evidence>
<organism evidence="1 2">
    <name type="scientific">Cohnella rhizosphaerae</name>
    <dbReference type="NCBI Taxonomy" id="1457232"/>
    <lineage>
        <taxon>Bacteria</taxon>
        <taxon>Bacillati</taxon>
        <taxon>Bacillota</taxon>
        <taxon>Bacilli</taxon>
        <taxon>Bacillales</taxon>
        <taxon>Paenibacillaceae</taxon>
        <taxon>Cohnella</taxon>
    </lineage>
</organism>
<accession>A0A9X4L165</accession>
<evidence type="ECO:0000313" key="1">
    <source>
        <dbReference type="EMBL" id="MDG0814638.1"/>
    </source>
</evidence>
<sequence length="158" mass="17009">MSLRLNSGERTPIVPRQGAAIPDLARAGAPGPNGEPRLLLFASLHCADCIELFPQLAQANAALPEYRLLLFVAGDPRDVRGMSDYFKWTFPVFPVNAGDMHGALGVRTYPLAIIEIGDGKVARAAAVHDDGEIRRLADGLLLKGGDEHGLHMPDELHP</sequence>
<dbReference type="RefSeq" id="WP_277539603.1">
    <property type="nucleotide sequence ID" value="NZ_JAPDIA010000009.1"/>
</dbReference>
<dbReference type="Gene3D" id="3.40.30.10">
    <property type="entry name" value="Glutaredoxin"/>
    <property type="match status" value="1"/>
</dbReference>
<dbReference type="SUPFAM" id="SSF52833">
    <property type="entry name" value="Thioredoxin-like"/>
    <property type="match status" value="1"/>
</dbReference>
<reference evidence="1" key="1">
    <citation type="submission" date="2022-10" db="EMBL/GenBank/DDBJ databases">
        <title>Comparative genomic analysis of Cohnella hashimotonis sp. nov., isolated from the International Space Station.</title>
        <authorList>
            <person name="Simpson A."/>
            <person name="Venkateswaran K."/>
        </authorList>
    </citation>
    <scope>NUCLEOTIDE SEQUENCE</scope>
    <source>
        <strain evidence="1">DSM 28161</strain>
    </source>
</reference>
<dbReference type="AlphaFoldDB" id="A0A9X4L165"/>
<comment type="caution">
    <text evidence="1">The sequence shown here is derived from an EMBL/GenBank/DDBJ whole genome shotgun (WGS) entry which is preliminary data.</text>
</comment>
<keyword evidence="2" id="KW-1185">Reference proteome</keyword>
<dbReference type="EMBL" id="JAPDIA010000009">
    <property type="protein sequence ID" value="MDG0814638.1"/>
    <property type="molecule type" value="Genomic_DNA"/>
</dbReference>
<proteinExistence type="predicted"/>